<keyword evidence="2" id="KW-1185">Reference proteome</keyword>
<dbReference type="SUPFAM" id="SSF52047">
    <property type="entry name" value="RNI-like"/>
    <property type="match status" value="2"/>
</dbReference>
<reference evidence="1 2" key="1">
    <citation type="journal article" date="2019" name="Sci. Rep.">
        <title>Comparative genomics of chytrid fungi reveal insights into the obligate biotrophic and pathogenic lifestyle of Synchytrium endobioticum.</title>
        <authorList>
            <person name="van de Vossenberg B.T.L.H."/>
            <person name="Warris S."/>
            <person name="Nguyen H.D.T."/>
            <person name="van Gent-Pelzer M.P.E."/>
            <person name="Joly D.L."/>
            <person name="van de Geest H.C."/>
            <person name="Bonants P.J.M."/>
            <person name="Smith D.S."/>
            <person name="Levesque C.A."/>
            <person name="van der Lee T.A.J."/>
        </authorList>
    </citation>
    <scope>NUCLEOTIDE SEQUENCE [LARGE SCALE GENOMIC DNA]</scope>
    <source>
        <strain evidence="1 2">CBS 675.73</strain>
    </source>
</reference>
<accession>A0A507FRC5</accession>
<proteinExistence type="predicted"/>
<evidence type="ECO:0008006" key="3">
    <source>
        <dbReference type="Google" id="ProtNLM"/>
    </source>
</evidence>
<gene>
    <name evidence="1" type="ORF">CcCBS67573_g00641</name>
</gene>
<evidence type="ECO:0000313" key="2">
    <source>
        <dbReference type="Proteomes" id="UP000320333"/>
    </source>
</evidence>
<sequence>MEALKFGDIIDTIFQFMDEIDLAECSVVNRVWQNRAERRVWRRIEIRVGTQWDTLKAIVKKRSRNNSNMTQPHVLIRSITLAPGRSSDSVSSTSSVSSSSVAGIARFVASIGTNLKALSVHAPVLGDDHLWAIAAKCTDLHTLSLSCLSGIIETNRQSPSQSPSLLPVSRSLANASTLCISDDAILSIASHCKHLKRLRLCAANPNPLSARAFDAIADAFTNLESFALEWPAGMGSRTTFTMAKEDTMRLARSVARVLETNPNLTVLSVDWHFDRIELDLVLSHAALHLSKLETLRVGGFHSLASIAPVVRNNHNLKTLILVDMMTSTFQDHEIQQFFNDVQPLVTDIEAQTNHSGNVLIPFPLRLENLELDGTGHILSILPFISRFSNLTRMRIRPSRLSASILFEQTDLMICEAIRNLVNLRHVEIPIFGNTPLIALAESCPLLEEVDIIDGSQVTDQALILLVKACGRLHTLHLGIAAHLSDTSIIVLARTCAERLVYITLPFRTKSITVRTLDELQRSCPNLDTLLNIPVCASGLTNGVTKESIMTTIPMMTRLTKVGLCFIGSGTNGLEGMFGLFISRVEMDELKTRSGGRLKNIVVNA</sequence>
<dbReference type="InterPro" id="IPR032675">
    <property type="entry name" value="LRR_dom_sf"/>
</dbReference>
<dbReference type="Proteomes" id="UP000320333">
    <property type="component" value="Unassembled WGS sequence"/>
</dbReference>
<organism evidence="1 2">
    <name type="scientific">Chytriomyces confervae</name>
    <dbReference type="NCBI Taxonomy" id="246404"/>
    <lineage>
        <taxon>Eukaryota</taxon>
        <taxon>Fungi</taxon>
        <taxon>Fungi incertae sedis</taxon>
        <taxon>Chytridiomycota</taxon>
        <taxon>Chytridiomycota incertae sedis</taxon>
        <taxon>Chytridiomycetes</taxon>
        <taxon>Chytridiales</taxon>
        <taxon>Chytriomycetaceae</taxon>
        <taxon>Chytriomyces</taxon>
    </lineage>
</organism>
<dbReference type="PANTHER" id="PTHR13318">
    <property type="entry name" value="PARTNER OF PAIRED, ISOFORM B-RELATED"/>
    <property type="match status" value="1"/>
</dbReference>
<dbReference type="EMBL" id="QEAP01000008">
    <property type="protein sequence ID" value="TPX78085.1"/>
    <property type="molecule type" value="Genomic_DNA"/>
</dbReference>
<dbReference type="OrthoDB" id="6627536at2759"/>
<dbReference type="SUPFAM" id="SSF81383">
    <property type="entry name" value="F-box domain"/>
    <property type="match status" value="1"/>
</dbReference>
<evidence type="ECO:0000313" key="1">
    <source>
        <dbReference type="EMBL" id="TPX78085.1"/>
    </source>
</evidence>
<name>A0A507FRC5_9FUNG</name>
<comment type="caution">
    <text evidence="1">The sequence shown here is derived from an EMBL/GenBank/DDBJ whole genome shotgun (WGS) entry which is preliminary data.</text>
</comment>
<dbReference type="Gene3D" id="3.80.10.10">
    <property type="entry name" value="Ribonuclease Inhibitor"/>
    <property type="match status" value="2"/>
</dbReference>
<dbReference type="GO" id="GO:0031146">
    <property type="term" value="P:SCF-dependent proteasomal ubiquitin-dependent protein catabolic process"/>
    <property type="evidence" value="ECO:0007669"/>
    <property type="project" value="TreeGrafter"/>
</dbReference>
<dbReference type="InterPro" id="IPR036047">
    <property type="entry name" value="F-box-like_dom_sf"/>
</dbReference>
<protein>
    <recommendedName>
        <fullName evidence="3">F-box domain-containing protein</fullName>
    </recommendedName>
</protein>
<dbReference type="PANTHER" id="PTHR13318:SF190">
    <property type="entry name" value="PARTNER OF PAIRED, ISOFORM B"/>
    <property type="match status" value="1"/>
</dbReference>
<dbReference type="AlphaFoldDB" id="A0A507FRC5"/>
<dbReference type="GO" id="GO:0019005">
    <property type="term" value="C:SCF ubiquitin ligase complex"/>
    <property type="evidence" value="ECO:0007669"/>
    <property type="project" value="TreeGrafter"/>
</dbReference>